<protein>
    <submittedName>
        <fullName evidence="2">Uncharacterized protein</fullName>
    </submittedName>
</protein>
<evidence type="ECO:0000256" key="1">
    <source>
        <dbReference type="SAM" id="MobiDB-lite"/>
    </source>
</evidence>
<feature type="compositionally biased region" description="Basic and acidic residues" evidence="1">
    <location>
        <begin position="2927"/>
        <end position="2939"/>
    </location>
</feature>
<name>A0A3S1BG98_ELYCH</name>
<dbReference type="STRING" id="188477.A0A3S1BG98"/>
<proteinExistence type="predicted"/>
<dbReference type="EMBL" id="RQTK01000263">
    <property type="protein sequence ID" value="RUS82966.1"/>
    <property type="molecule type" value="Genomic_DNA"/>
</dbReference>
<dbReference type="OrthoDB" id="6153184at2759"/>
<gene>
    <name evidence="2" type="ORF">EGW08_009251</name>
</gene>
<reference evidence="2 3" key="1">
    <citation type="submission" date="2019-01" db="EMBL/GenBank/DDBJ databases">
        <title>A draft genome assembly of the solar-powered sea slug Elysia chlorotica.</title>
        <authorList>
            <person name="Cai H."/>
            <person name="Li Q."/>
            <person name="Fang X."/>
            <person name="Li J."/>
            <person name="Curtis N.E."/>
            <person name="Altenburger A."/>
            <person name="Shibata T."/>
            <person name="Feng M."/>
            <person name="Maeda T."/>
            <person name="Schwartz J.A."/>
            <person name="Shigenobu S."/>
            <person name="Lundholm N."/>
            <person name="Nishiyama T."/>
            <person name="Yang H."/>
            <person name="Hasebe M."/>
            <person name="Li S."/>
            <person name="Pierce S.K."/>
            <person name="Wang J."/>
        </authorList>
    </citation>
    <scope>NUCLEOTIDE SEQUENCE [LARGE SCALE GENOMIC DNA]</scope>
    <source>
        <strain evidence="2">EC2010</strain>
        <tissue evidence="2">Whole organism of an adult</tissue>
    </source>
</reference>
<feature type="compositionally biased region" description="Acidic residues" evidence="1">
    <location>
        <begin position="2896"/>
        <end position="2919"/>
    </location>
</feature>
<evidence type="ECO:0000313" key="2">
    <source>
        <dbReference type="EMBL" id="RUS82966.1"/>
    </source>
</evidence>
<dbReference type="PANTHER" id="PTHR16897">
    <property type="entry name" value="OS10G0105400 PROTEIN"/>
    <property type="match status" value="1"/>
</dbReference>
<dbReference type="InterPro" id="IPR013783">
    <property type="entry name" value="Ig-like_fold"/>
</dbReference>
<sequence>MGSSCTRVDCCFHSPLLGISVNAFFDLNVCDYYITGGVENRLYGRHYLLNQTEDIEYKVRKADPNFLLDVSLNLCLGDTCQYSVDVYRDTRVPQLDCQTGSTQTLEDVSFQVWKWEECTSPAPSGGCATPLSGNTSNTCVLTGACKSIHCCLPADLVVAHKDLEFTFTSDICADTFTFTFEQKSWTKTLSTLSGLSASKQTYVSFQVWKWEECTSPAPSGGCATPLSGNTSNTCVLTGACKSIHCCLPADLVVAHKDLEFTFTSDICADTFTFTFEQKSWTKTLSTLSGLSASKVPIQEKVGDAITLNLGLMETISGLSLGASMELCTTSGGSTSCTNHTLVDNALLHDPQSGCSVGKRRRRRSTSNLTRDQQMLSLIDSGASTAQIEAYFTQLEQAEETRCTDLRASSASTEDLSNPKAILEAMGDHNPRYLLTCNDDSIVNQNIEGANLVYSQLTLTNNVLGRSGLMYIPGHGLTTAGLKALSYKLANLTLAELTAVIMTFESSQPEKVIELLEDMRQLIFGLYSNAIENIQGGGVSDQFTSFDVAFDGSYSLPRADATFTSENKYFLVGGLLPMSFSFTNTISYGVDMTMSTNVMDTQASGTVTPYANIMTSGSLAVGVVMEGALTLSGTIADIRFPSEIDIKANKFPLEADVNMDLDLLPLELKLSADVTVNIVHPSETIDKSLFSSNLWYYRAPNIRKRVMEEVGKEEDTSKPQFITAENTGSNAVIVEVRHCQVRQLPGFDYTDPRVEVLVDVKDDRSKVKLTLDVGTELGLSDVLSGYEMGGPHIVITERLSPQGVPLYFKVIAENSEGAHSSVTCSIPAYDITLPDGRFTSEFKSTSNGNILKASVVLYEDSRLASARLAVGLGRNIYSDGVKPYMDVNFTQITVPSYDASSDQRGDVALTDHFAGQRIGKLVVDEAFVTAVVENVVSPGACAKLCMQYTTSRCLSFNYHSRGDCELLAAAETATNALSLDGLFRHYERLGTGLANEFNFPLTLTHNTVYYMVLHLTNVLGFQNILSTEGALVDLTPPEPGPMVATSDTLSITDCESNLPQDRRDDWKIWCVGIDSAMANHRTIIDGPGSMTIFNGHEPLVDLLYTSSNTYISANWDGIHDDESGLRGFAFAVGTSLCGEEIHPFHDPYKHLTPQDDDSQWSGIGVVELPEGEKLPDGKYYVTIRAINQVEYGGPLVTTICHSTPLAIDNTPPIIYEIFNIKYDDVSYNLTADFNATDPESDIKSIHMCLGLNAINCDLMNWTPTPSLSEIVINHQIPDGQRAWVRLRVLNNVDMQTDGVAEYALVVDNSGPEAGSVWDGELPGVDLQYSSVTDSFCANWADFQDPQSGILMYQGSVVDGAGTIISNITEFSPSDSMGCFNFSAGTLQHNTVYKFRLTAVNAGHKQLNTTVESNGVLIDTSNPVTGQLVDGQDAGFSDQVYSTSTSTVSAQWRNFADAESTIDNYAVKVTRASNLGAGSEETIMDFDTVDNYTSTVEYHHLSLQHGDLVKSTLRVTNGAQTSIQAVTNGIVVDLTPPVMTQMWDGTGGSDIHYTSTQGTLSARFNFQDAESGISSFKFQVYQLYQGSRHQFYPSSSNVWSNGNSNAMTSVTLTGFTMTGGALYSIRVASTNNAGAIATYDTDGVIFDNSAPAMGGTVKVGAFSTENEEVISGFVQQSDLGGIKASWTATDGESGVQYYEVAVGTSSGSTNILSWRNMGKRTSAYIDGLSLSVTNAGTGTPVYYVSVRATNGAGMTSSVRTSRGVKTVQTDRPGSVTDGPIDTDDLSLAGISDIDFQKDKTTVTAQFNGYAKCRDVNIMFRFTSHLKGVVKYDWAVGTSPGGEEIQPFMTAGIMHDDTETGVPGSGISTRGVAHASLHLVSGETYYTTVRGITNDGTVLQSTSNGFTIDDTPPSVAFVSYAQETTLSSIAENELLYRGQSDTLLADWQFSDATSELSSLTFRLGSFPGGDDLRSDDTVTATDLLTGESALPTGVVSPADDGRANILTVVVEDEVGLTGRAVSASLVVDTTAPTQGSITCPAYIQTHNPIECSWEGFHDPESSIVSFEFEVTVGESLSSIHSASLGGTATQYATPSLQGTVQHGYVYLAIVTAENALGLTSSVTSEPIRIDSTPPVAGTVVEVFNSYNIFFEDENATAAGNSFSCDTAAECRALDTVCQESLTSVYVAWSPFLDDETGIARYQIAVGTSAGGGQIKAFFDVPLEARYYQVKGLNLNGERQIFVSVKAFNGAGMATVATSNGVYISYISQGITPPSPFSVWDRDSTDGDIDYQTSRTAISARWDVSGDPCPATKYEWAIERIDGYRVQNYYDTNGQTFGLNDELNLEGVETYYQLLRVTTALNNFTYTLRSDGVTILDQALYPGQVYDGDVTGIDLEFQPFLDKVSANWAGFGEKSEIMNNSIQVISGNAGVIKEAKPPNQEVVRYEVAVGTDRRFANTRDDIVAWSDVGLNTSVTFYDLDLDPNIAVYYFTVRAYSASASMAEVTSNGFFVGYDKGVTGGEILIGDYVNASISLPLKWQGFNSPVKMMIYYVAISSASVPVIDCDHVLEGGEMLDTDRTAIFDVVDRTNVGENTFTEITGLNLAQDTDYWTSVIGVDEAGKCRIITKQIHTDTTEPIEGALKSGPYYDMVQSFTYYSRAIYVNWVNYTDAESGLESFKLDLYSKTSCSAGNTDPDTLVRSVTIAGTYTDFNFLDVELSATKPYYIVLTAKNRAQLTITTQTSPIVMDTSMAVAGSVADGTDILNDKAYLGSQSEIQATILYLPSATMSYCQPQSLLHTDPEWSSLESVVNNDHSGRALDLISREANVQRSSFRNDEVTIKMAKDTSSTNMFTGALYRNADLANGGVYEVIYSIHAVYALACKEEDFGLMVRSLSGNTWDNENDDDHYNDGDDDDYEDENEDVDGGSSDGNDCDKDDARTETVV</sequence>
<dbReference type="Proteomes" id="UP000271974">
    <property type="component" value="Unassembled WGS sequence"/>
</dbReference>
<dbReference type="PANTHER" id="PTHR16897:SF2">
    <property type="entry name" value="OS03G0226600 PROTEIN"/>
    <property type="match status" value="1"/>
</dbReference>
<evidence type="ECO:0000313" key="3">
    <source>
        <dbReference type="Proteomes" id="UP000271974"/>
    </source>
</evidence>
<comment type="caution">
    <text evidence="2">The sequence shown here is derived from an EMBL/GenBank/DDBJ whole genome shotgun (WGS) entry which is preliminary data.</text>
</comment>
<dbReference type="Gene3D" id="2.60.40.10">
    <property type="entry name" value="Immunoglobulins"/>
    <property type="match status" value="1"/>
</dbReference>
<organism evidence="2 3">
    <name type="scientific">Elysia chlorotica</name>
    <name type="common">Eastern emerald elysia</name>
    <name type="synonym">Sea slug</name>
    <dbReference type="NCBI Taxonomy" id="188477"/>
    <lineage>
        <taxon>Eukaryota</taxon>
        <taxon>Metazoa</taxon>
        <taxon>Spiralia</taxon>
        <taxon>Lophotrochozoa</taxon>
        <taxon>Mollusca</taxon>
        <taxon>Gastropoda</taxon>
        <taxon>Heterobranchia</taxon>
        <taxon>Euthyneura</taxon>
        <taxon>Panpulmonata</taxon>
        <taxon>Sacoglossa</taxon>
        <taxon>Placobranchoidea</taxon>
        <taxon>Plakobranchidae</taxon>
        <taxon>Elysia</taxon>
    </lineage>
</organism>
<keyword evidence="3" id="KW-1185">Reference proteome</keyword>
<feature type="region of interest" description="Disordered" evidence="1">
    <location>
        <begin position="2891"/>
        <end position="2939"/>
    </location>
</feature>
<accession>A0A3S1BG98</accession>